<gene>
    <name evidence="2" type="primary">AVEN_49108_1</name>
    <name evidence="2" type="ORF">NPIL_263681</name>
</gene>
<feature type="domain" description="DUF4817" evidence="1">
    <location>
        <begin position="5"/>
        <end position="54"/>
    </location>
</feature>
<reference evidence="2" key="1">
    <citation type="submission" date="2020-08" db="EMBL/GenBank/DDBJ databases">
        <title>Multicomponent nature underlies the extraordinary mechanical properties of spider dragline silk.</title>
        <authorList>
            <person name="Kono N."/>
            <person name="Nakamura H."/>
            <person name="Mori M."/>
            <person name="Yoshida Y."/>
            <person name="Ohtoshi R."/>
            <person name="Malay A.D."/>
            <person name="Moran D.A.P."/>
            <person name="Tomita M."/>
            <person name="Numata K."/>
            <person name="Arakawa K."/>
        </authorList>
    </citation>
    <scope>NUCLEOTIDE SEQUENCE</scope>
</reference>
<comment type="caution">
    <text evidence="2">The sequence shown here is derived from an EMBL/GenBank/DDBJ whole genome shotgun (WGS) entry which is preliminary data.</text>
</comment>
<protein>
    <submittedName>
        <fullName evidence="2">DUF4817 domain-containing protein</fullName>
    </submittedName>
</protein>
<dbReference type="EMBL" id="BMAW01082423">
    <property type="protein sequence ID" value="GFU29176.1"/>
    <property type="molecule type" value="Genomic_DNA"/>
</dbReference>
<keyword evidence="3" id="KW-1185">Reference proteome</keyword>
<accession>A0A8X6QJX3</accession>
<dbReference type="AlphaFoldDB" id="A0A8X6QJX3"/>
<evidence type="ECO:0000259" key="1">
    <source>
        <dbReference type="Pfam" id="PF16087"/>
    </source>
</evidence>
<proteinExistence type="predicted"/>
<dbReference type="Proteomes" id="UP000887013">
    <property type="component" value="Unassembled WGS sequence"/>
</dbReference>
<dbReference type="InterPro" id="IPR032135">
    <property type="entry name" value="DUF4817"/>
</dbReference>
<sequence length="112" mass="13075">MHFKEQRVFLLLEYPRLDHNPAATRRSFQTRYNAPEVPDSKTIWKFFTKFQSTGRGRDELVGNVSPRVSALDYSKFTVTGMGWAPYSPDLIFCDYFLWGSLKVIHCLPEQSH</sequence>
<organism evidence="2 3">
    <name type="scientific">Nephila pilipes</name>
    <name type="common">Giant wood spider</name>
    <name type="synonym">Nephila maculata</name>
    <dbReference type="NCBI Taxonomy" id="299642"/>
    <lineage>
        <taxon>Eukaryota</taxon>
        <taxon>Metazoa</taxon>
        <taxon>Ecdysozoa</taxon>
        <taxon>Arthropoda</taxon>
        <taxon>Chelicerata</taxon>
        <taxon>Arachnida</taxon>
        <taxon>Araneae</taxon>
        <taxon>Araneomorphae</taxon>
        <taxon>Entelegynae</taxon>
        <taxon>Araneoidea</taxon>
        <taxon>Nephilidae</taxon>
        <taxon>Nephila</taxon>
    </lineage>
</organism>
<evidence type="ECO:0000313" key="3">
    <source>
        <dbReference type="Proteomes" id="UP000887013"/>
    </source>
</evidence>
<evidence type="ECO:0000313" key="2">
    <source>
        <dbReference type="EMBL" id="GFU29176.1"/>
    </source>
</evidence>
<dbReference type="Pfam" id="PF16087">
    <property type="entry name" value="DUF4817"/>
    <property type="match status" value="1"/>
</dbReference>
<name>A0A8X6QJX3_NEPPI</name>